<accession>A0A8H5GRN8</accession>
<organism evidence="2 3">
    <name type="scientific">Tetrapyrgos nigripes</name>
    <dbReference type="NCBI Taxonomy" id="182062"/>
    <lineage>
        <taxon>Eukaryota</taxon>
        <taxon>Fungi</taxon>
        <taxon>Dikarya</taxon>
        <taxon>Basidiomycota</taxon>
        <taxon>Agaricomycotina</taxon>
        <taxon>Agaricomycetes</taxon>
        <taxon>Agaricomycetidae</taxon>
        <taxon>Agaricales</taxon>
        <taxon>Marasmiineae</taxon>
        <taxon>Marasmiaceae</taxon>
        <taxon>Tetrapyrgos</taxon>
    </lineage>
</organism>
<dbReference type="AlphaFoldDB" id="A0A8H5GRN8"/>
<sequence length="476" mass="54291">MSFPKYFQLGGFKTRGIWNHPRYLGNIWQSEEKLAQTVFNALSNDSSLEIILGILPSGASYLLLTYQQAHRVAQHIDRSRPPYPPPHEYCLLNYSKLEWRSAPFKKKGQTHDPSKANRSYSESDFSNVNLSDVDLSDEFILRCLARSMVEQIRLLRVIFSDHKYDLEQYPLSSLLSKIRVFSFAYTQWAFDQREYQERTVHNPTLKMIDVGFASADIRNIQSLQTKQYINLQNSALGQGERQKAIFQHATVEKVDPLKLRSEVQQVFSSGQGEAATVLLVYDQEKTLNVLRDYGIKTTGWKAGLKDLLYSSSESRQHRYGRSSPPSRGYSRHARSRSPRSRSPHQRRTPPRASGGPVYVLDMKRLFYAIFKRDAVDLNDVAEIFGIPSSGYNAARDADTLIRVFASMSEGPSIDQQHELRTRLPTQQQEQSIASSSTLSTSAVPDEEEDPNDIVQRDGSDQGFYGEESEYEDDDSD</sequence>
<feature type="compositionally biased region" description="Basic residues" evidence="1">
    <location>
        <begin position="329"/>
        <end position="349"/>
    </location>
</feature>
<comment type="caution">
    <text evidence="2">The sequence shown here is derived from an EMBL/GenBank/DDBJ whole genome shotgun (WGS) entry which is preliminary data.</text>
</comment>
<evidence type="ECO:0000313" key="2">
    <source>
        <dbReference type="EMBL" id="KAF5370053.1"/>
    </source>
</evidence>
<name>A0A8H5GRN8_9AGAR</name>
<feature type="region of interest" description="Disordered" evidence="1">
    <location>
        <begin position="313"/>
        <end position="355"/>
    </location>
</feature>
<dbReference type="EMBL" id="JAACJM010000012">
    <property type="protein sequence ID" value="KAF5370053.1"/>
    <property type="molecule type" value="Genomic_DNA"/>
</dbReference>
<proteinExistence type="predicted"/>
<protein>
    <submittedName>
        <fullName evidence="2">Uncharacterized protein</fullName>
    </submittedName>
</protein>
<reference evidence="2 3" key="1">
    <citation type="journal article" date="2020" name="ISME J.">
        <title>Uncovering the hidden diversity of litter-decomposition mechanisms in mushroom-forming fungi.</title>
        <authorList>
            <person name="Floudas D."/>
            <person name="Bentzer J."/>
            <person name="Ahren D."/>
            <person name="Johansson T."/>
            <person name="Persson P."/>
            <person name="Tunlid A."/>
        </authorList>
    </citation>
    <scope>NUCLEOTIDE SEQUENCE [LARGE SCALE GENOMIC DNA]</scope>
    <source>
        <strain evidence="2 3">CBS 291.85</strain>
    </source>
</reference>
<evidence type="ECO:0000313" key="3">
    <source>
        <dbReference type="Proteomes" id="UP000559256"/>
    </source>
</evidence>
<feature type="compositionally biased region" description="Low complexity" evidence="1">
    <location>
        <begin position="431"/>
        <end position="442"/>
    </location>
</feature>
<feature type="compositionally biased region" description="Acidic residues" evidence="1">
    <location>
        <begin position="466"/>
        <end position="476"/>
    </location>
</feature>
<feature type="region of interest" description="Disordered" evidence="1">
    <location>
        <begin position="419"/>
        <end position="476"/>
    </location>
</feature>
<dbReference type="OrthoDB" id="3235609at2759"/>
<dbReference type="Proteomes" id="UP000559256">
    <property type="component" value="Unassembled WGS sequence"/>
</dbReference>
<evidence type="ECO:0000256" key="1">
    <source>
        <dbReference type="SAM" id="MobiDB-lite"/>
    </source>
</evidence>
<gene>
    <name evidence="2" type="ORF">D9758_001125</name>
</gene>
<keyword evidence="3" id="KW-1185">Reference proteome</keyword>